<proteinExistence type="predicted"/>
<accession>A0ABR9R2G1</accession>
<evidence type="ECO:0000313" key="3">
    <source>
        <dbReference type="Proteomes" id="UP000768567"/>
    </source>
</evidence>
<comment type="caution">
    <text evidence="2">The sequence shown here is derived from an EMBL/GenBank/DDBJ whole genome shotgun (WGS) entry which is preliminary data.</text>
</comment>
<dbReference type="Proteomes" id="UP000768567">
    <property type="component" value="Unassembled WGS sequence"/>
</dbReference>
<organism evidence="2 3">
    <name type="scientific">Gemmiger gallinarum</name>
    <dbReference type="NCBI Taxonomy" id="2779354"/>
    <lineage>
        <taxon>Bacteria</taxon>
        <taxon>Bacillati</taxon>
        <taxon>Bacillota</taxon>
        <taxon>Clostridia</taxon>
        <taxon>Eubacteriales</taxon>
        <taxon>Gemmiger</taxon>
    </lineage>
</organism>
<gene>
    <name evidence="2" type="ORF">INF35_05925</name>
</gene>
<reference evidence="2 3" key="1">
    <citation type="submission" date="2020-10" db="EMBL/GenBank/DDBJ databases">
        <title>ChiBAC.</title>
        <authorList>
            <person name="Zenner C."/>
            <person name="Hitch T.C.A."/>
            <person name="Clavel T."/>
        </authorList>
    </citation>
    <scope>NUCLEOTIDE SEQUENCE [LARGE SCALE GENOMIC DNA]</scope>
    <source>
        <strain evidence="2 3">DSM 109015</strain>
    </source>
</reference>
<keyword evidence="1" id="KW-1133">Transmembrane helix</keyword>
<keyword evidence="3" id="KW-1185">Reference proteome</keyword>
<feature type="transmembrane region" description="Helical" evidence="1">
    <location>
        <begin position="6"/>
        <end position="28"/>
    </location>
</feature>
<sequence>MDIVVFFVVGFLAYLLGVFGFAQIIGSLQNVKRRGIGMTLYTICVWVIILGIGWFIRYSVVPDQSFAYYLGTGISFVQILFSGKIQ</sequence>
<keyword evidence="1" id="KW-0812">Transmembrane</keyword>
<evidence type="ECO:0000313" key="2">
    <source>
        <dbReference type="EMBL" id="MBE5037313.1"/>
    </source>
</evidence>
<feature type="transmembrane region" description="Helical" evidence="1">
    <location>
        <begin position="66"/>
        <end position="83"/>
    </location>
</feature>
<dbReference type="EMBL" id="JADCKC010000002">
    <property type="protein sequence ID" value="MBE5037313.1"/>
    <property type="molecule type" value="Genomic_DNA"/>
</dbReference>
<feature type="transmembrane region" description="Helical" evidence="1">
    <location>
        <begin position="40"/>
        <end position="60"/>
    </location>
</feature>
<dbReference type="RefSeq" id="WP_193500606.1">
    <property type="nucleotide sequence ID" value="NZ_JADCKC010000002.1"/>
</dbReference>
<keyword evidence="1" id="KW-0472">Membrane</keyword>
<name>A0ABR9R2G1_9FIRM</name>
<protein>
    <submittedName>
        <fullName evidence="2">Uncharacterized protein</fullName>
    </submittedName>
</protein>
<evidence type="ECO:0000256" key="1">
    <source>
        <dbReference type="SAM" id="Phobius"/>
    </source>
</evidence>